<gene>
    <name evidence="2" type="ordered locus">Hden_0001</name>
</gene>
<proteinExistence type="predicted"/>
<evidence type="ECO:0000313" key="3">
    <source>
        <dbReference type="Proteomes" id="UP000002033"/>
    </source>
</evidence>
<feature type="domain" description="Rhodanese" evidence="1">
    <location>
        <begin position="23"/>
        <end position="127"/>
    </location>
</feature>
<evidence type="ECO:0000259" key="1">
    <source>
        <dbReference type="PROSITE" id="PS50206"/>
    </source>
</evidence>
<evidence type="ECO:0000313" key="2">
    <source>
        <dbReference type="EMBL" id="ADJ21829.1"/>
    </source>
</evidence>
<name>D8JPD8_HYPDA</name>
<dbReference type="PROSITE" id="PS50206">
    <property type="entry name" value="RHODANESE_3"/>
    <property type="match status" value="1"/>
</dbReference>
<accession>D8JPD8</accession>
<dbReference type="STRING" id="582899.Hden_0001"/>
<dbReference type="SUPFAM" id="SSF52821">
    <property type="entry name" value="Rhodanese/Cell cycle control phosphatase"/>
    <property type="match status" value="1"/>
</dbReference>
<dbReference type="HOGENOM" id="CLU_089574_10_1_5"/>
<dbReference type="Pfam" id="PF00581">
    <property type="entry name" value="Rhodanese"/>
    <property type="match status" value="1"/>
</dbReference>
<dbReference type="InterPro" id="IPR001763">
    <property type="entry name" value="Rhodanese-like_dom"/>
</dbReference>
<dbReference type="PANTHER" id="PTHR47377">
    <property type="entry name" value="RHODANESE-LIKE DOMAIN-CONTAINING PROTEIN 4, CHLOROPLASTIC"/>
    <property type="match status" value="1"/>
</dbReference>
<dbReference type="eggNOG" id="COG0607">
    <property type="taxonomic scope" value="Bacteria"/>
</dbReference>
<sequence>MENIEASRVEDVPVLETWERLSADPKAVLVDVRTRAEWAFVGVPDLSGLGRETLLMEWLTFPDNRPVPGFKDRLDEALKARGVEKDDQIFFICRSGARSLKAAEAMAASGYRRCFNVTEGFEGPIDPDRHRNQIAGWRHAGLAWVQG</sequence>
<dbReference type="EMBL" id="CP002083">
    <property type="protein sequence ID" value="ADJ21829.1"/>
    <property type="molecule type" value="Genomic_DNA"/>
</dbReference>
<dbReference type="InterPro" id="IPR044240">
    <property type="entry name" value="STR4-like"/>
</dbReference>
<dbReference type="OrthoDB" id="9815890at2"/>
<reference evidence="3" key="1">
    <citation type="journal article" date="2011" name="J. Bacteriol.">
        <title>Genome sequences of eight morphologically diverse alphaproteobacteria.</title>
        <authorList>
            <consortium name="US DOE Joint Genome Institute"/>
            <person name="Brown P.J."/>
            <person name="Kysela D.T."/>
            <person name="Buechlein A."/>
            <person name="Hemmerich C."/>
            <person name="Brun Y.V."/>
        </authorList>
    </citation>
    <scope>NUCLEOTIDE SEQUENCE [LARGE SCALE GENOMIC DNA]</scope>
    <source>
        <strain evidence="3">ATCC 51888 / DSM 1869 / NCIB 11706 / TK 0415</strain>
    </source>
</reference>
<dbReference type="CDD" id="cd01522">
    <property type="entry name" value="RHOD_1"/>
    <property type="match status" value="1"/>
</dbReference>
<keyword evidence="3" id="KW-1185">Reference proteome</keyword>
<dbReference type="Gene3D" id="3.40.250.10">
    <property type="entry name" value="Rhodanese-like domain"/>
    <property type="match status" value="1"/>
</dbReference>
<dbReference type="AlphaFoldDB" id="D8JPD8"/>
<dbReference type="SMART" id="SM00450">
    <property type="entry name" value="RHOD"/>
    <property type="match status" value="1"/>
</dbReference>
<dbReference type="Proteomes" id="UP000002033">
    <property type="component" value="Chromosome"/>
</dbReference>
<dbReference type="InterPro" id="IPR036873">
    <property type="entry name" value="Rhodanese-like_dom_sf"/>
</dbReference>
<organism evidence="2 3">
    <name type="scientific">Hyphomicrobium denitrificans (strain ATCC 51888 / DSM 1869 / NCIMB 11706 / TK 0415)</name>
    <dbReference type="NCBI Taxonomy" id="582899"/>
    <lineage>
        <taxon>Bacteria</taxon>
        <taxon>Pseudomonadati</taxon>
        <taxon>Pseudomonadota</taxon>
        <taxon>Alphaproteobacteria</taxon>
        <taxon>Hyphomicrobiales</taxon>
        <taxon>Hyphomicrobiaceae</taxon>
        <taxon>Hyphomicrobium</taxon>
    </lineage>
</organism>
<protein>
    <submittedName>
        <fullName evidence="2">Rhodanese domain protein</fullName>
    </submittedName>
</protein>
<dbReference type="KEGG" id="hdn:Hden_0001"/>
<dbReference type="RefSeq" id="WP_013214048.1">
    <property type="nucleotide sequence ID" value="NC_014313.1"/>
</dbReference>
<dbReference type="PANTHER" id="PTHR47377:SF1">
    <property type="entry name" value="RHODANESE-LIKE DOMAIN-CONTAINING PROTEIN 4, CHLOROPLASTIC"/>
    <property type="match status" value="1"/>
</dbReference>